<evidence type="ECO:0000313" key="2">
    <source>
        <dbReference type="EMBL" id="MFD1181852.1"/>
    </source>
</evidence>
<keyword evidence="1" id="KW-0472">Membrane</keyword>
<organism evidence="2 3">
    <name type="scientific">Paenibacillus timonensis</name>
    <dbReference type="NCBI Taxonomy" id="225915"/>
    <lineage>
        <taxon>Bacteria</taxon>
        <taxon>Bacillati</taxon>
        <taxon>Bacillota</taxon>
        <taxon>Bacilli</taxon>
        <taxon>Bacillales</taxon>
        <taxon>Paenibacillaceae</taxon>
        <taxon>Paenibacillus</taxon>
    </lineage>
</organism>
<accession>A0ABW3SAN3</accession>
<keyword evidence="3" id="KW-1185">Reference proteome</keyword>
<dbReference type="EMBL" id="JBHTKZ010000017">
    <property type="protein sequence ID" value="MFD1181852.1"/>
    <property type="molecule type" value="Genomic_DNA"/>
</dbReference>
<comment type="caution">
    <text evidence="2">The sequence shown here is derived from an EMBL/GenBank/DDBJ whole genome shotgun (WGS) entry which is preliminary data.</text>
</comment>
<sequence>METFKKIMKPVLWGLLTMAILGMVIGFATDHFTFAYRIMLVLTLVLIGCGSYYYMKNLERQYLDENRRYNRQYDYISRDDDFLR</sequence>
<gene>
    <name evidence="2" type="ORF">ACFQ2Z_10820</name>
</gene>
<name>A0ABW3SAN3_9BACL</name>
<reference evidence="3" key="1">
    <citation type="journal article" date="2019" name="Int. J. Syst. Evol. Microbiol.">
        <title>The Global Catalogue of Microorganisms (GCM) 10K type strain sequencing project: providing services to taxonomists for standard genome sequencing and annotation.</title>
        <authorList>
            <consortium name="The Broad Institute Genomics Platform"/>
            <consortium name="The Broad Institute Genome Sequencing Center for Infectious Disease"/>
            <person name="Wu L."/>
            <person name="Ma J."/>
        </authorList>
    </citation>
    <scope>NUCLEOTIDE SEQUENCE [LARGE SCALE GENOMIC DNA]</scope>
    <source>
        <strain evidence="3">CCUG 48216</strain>
    </source>
</reference>
<dbReference type="Proteomes" id="UP001597211">
    <property type="component" value="Unassembled WGS sequence"/>
</dbReference>
<dbReference type="RefSeq" id="WP_240268885.1">
    <property type="nucleotide sequence ID" value="NZ_JAKSXN010000017.1"/>
</dbReference>
<proteinExistence type="predicted"/>
<feature type="transmembrane region" description="Helical" evidence="1">
    <location>
        <begin position="34"/>
        <end position="55"/>
    </location>
</feature>
<keyword evidence="1" id="KW-1133">Transmembrane helix</keyword>
<protein>
    <submittedName>
        <fullName evidence="2">Uncharacterized protein</fullName>
    </submittedName>
</protein>
<keyword evidence="1" id="KW-0812">Transmembrane</keyword>
<feature type="transmembrane region" description="Helical" evidence="1">
    <location>
        <begin position="12"/>
        <end position="28"/>
    </location>
</feature>
<evidence type="ECO:0000256" key="1">
    <source>
        <dbReference type="SAM" id="Phobius"/>
    </source>
</evidence>
<evidence type="ECO:0000313" key="3">
    <source>
        <dbReference type="Proteomes" id="UP001597211"/>
    </source>
</evidence>